<comment type="caution">
    <text evidence="3">The sequence shown here is derived from an EMBL/GenBank/DDBJ whole genome shotgun (WGS) entry which is preliminary data.</text>
</comment>
<evidence type="ECO:0000256" key="2">
    <source>
        <dbReference type="SAM" id="SignalP"/>
    </source>
</evidence>
<feature type="compositionally biased region" description="Low complexity" evidence="1">
    <location>
        <begin position="363"/>
        <end position="386"/>
    </location>
</feature>
<protein>
    <submittedName>
        <fullName evidence="3">Muc1-extracellular alpha-1</fullName>
    </submittedName>
</protein>
<organism evidence="3 4">
    <name type="scientific">Trichoderma cornu-damae</name>
    <dbReference type="NCBI Taxonomy" id="654480"/>
    <lineage>
        <taxon>Eukaryota</taxon>
        <taxon>Fungi</taxon>
        <taxon>Dikarya</taxon>
        <taxon>Ascomycota</taxon>
        <taxon>Pezizomycotina</taxon>
        <taxon>Sordariomycetes</taxon>
        <taxon>Hypocreomycetidae</taxon>
        <taxon>Hypocreales</taxon>
        <taxon>Hypocreaceae</taxon>
        <taxon>Trichoderma</taxon>
    </lineage>
</organism>
<evidence type="ECO:0000313" key="3">
    <source>
        <dbReference type="EMBL" id="KAH6605595.1"/>
    </source>
</evidence>
<feature type="region of interest" description="Disordered" evidence="1">
    <location>
        <begin position="739"/>
        <end position="774"/>
    </location>
</feature>
<feature type="signal peptide" evidence="2">
    <location>
        <begin position="1"/>
        <end position="26"/>
    </location>
</feature>
<dbReference type="OrthoDB" id="10681872at2759"/>
<feature type="compositionally biased region" description="Low complexity" evidence="1">
    <location>
        <begin position="480"/>
        <end position="490"/>
    </location>
</feature>
<keyword evidence="4" id="KW-1185">Reference proteome</keyword>
<proteinExistence type="predicted"/>
<feature type="compositionally biased region" description="Polar residues" evidence="1">
    <location>
        <begin position="417"/>
        <end position="479"/>
    </location>
</feature>
<reference evidence="3" key="1">
    <citation type="submission" date="2021-08" db="EMBL/GenBank/DDBJ databases">
        <title>Chromosome-Level Trichoderma cornu-damae using Hi-C Data.</title>
        <authorList>
            <person name="Kim C.S."/>
        </authorList>
    </citation>
    <scope>NUCLEOTIDE SEQUENCE</scope>
    <source>
        <strain evidence="3">KA19-0412C</strain>
    </source>
</reference>
<dbReference type="Proteomes" id="UP000827724">
    <property type="component" value="Unassembled WGS sequence"/>
</dbReference>
<feature type="chain" id="PRO_5040226093" evidence="2">
    <location>
        <begin position="27"/>
        <end position="841"/>
    </location>
</feature>
<feature type="region of interest" description="Disordered" evidence="1">
    <location>
        <begin position="329"/>
        <end position="386"/>
    </location>
</feature>
<evidence type="ECO:0000256" key="1">
    <source>
        <dbReference type="SAM" id="MobiDB-lite"/>
    </source>
</evidence>
<feature type="compositionally biased region" description="Polar residues" evidence="1">
    <location>
        <begin position="497"/>
        <end position="540"/>
    </location>
</feature>
<feature type="compositionally biased region" description="Low complexity" evidence="1">
    <location>
        <begin position="333"/>
        <end position="354"/>
    </location>
</feature>
<gene>
    <name evidence="3" type="ORF">Trco_004748</name>
</gene>
<dbReference type="EMBL" id="JAIWOZ010000004">
    <property type="protein sequence ID" value="KAH6605595.1"/>
    <property type="molecule type" value="Genomic_DNA"/>
</dbReference>
<name>A0A9P8QLX2_9HYPO</name>
<accession>A0A9P8QLX2</accession>
<evidence type="ECO:0000313" key="4">
    <source>
        <dbReference type="Proteomes" id="UP000827724"/>
    </source>
</evidence>
<feature type="region of interest" description="Disordered" evidence="1">
    <location>
        <begin position="417"/>
        <end position="540"/>
    </location>
</feature>
<keyword evidence="2" id="KW-0732">Signal</keyword>
<dbReference type="AlphaFoldDB" id="A0A9P8QLX2"/>
<sequence>MRASILSAGLVPVVVMLLAGISATAAQRGAHRLGVVDHRRGDAYAGHFKVLGPRVATYGEPSDYGYYPPPYGEDTKTTSAATTTKSGAFRNAVVGFYAAVIEHVHGEALTQPVDREWNRSLDRDIHHGWADGDRASIGIFHSTDLLGHFHRRTWLVCPGDSSAFQLFGGTLYKFDPDLCDYQTYRDWYHFVTSSVQHAVLSHKRPAVVKRPVNCYFDLSIHELVCGHSYRRSLEWPWDRVLPIGQHCRGYTVVDPDFTRHRVTTGIHHPAKHFSFASDRQPDLSYPEHHHQRYGISSDSSSVVVSVTYVSSGASTSQVGNDTVVSSVTLSPQTSVSVRATSSSSTRPTGTGYSSLTPSGEIQSSSARTRTESASWVNTTSTQAETATQTSAQLTVSTISSTLNFTTIVQTLTGTVSSGSAAWSSTTRTGNATSTASNLESTTGSQLPWNTTAASRTSFGTATTVTSGPGSADSTATSRPAGTAVTVTVTTTGGGVSTPGNSAGSTSTEAVPTNSNGTTQTATGSRPPFSNTTSSSWPSGQTVTTTIWNTTPTVSRSVISSHSVPFSWNPSQTGTHGTPRPPVTPFNTTWLSWTSAPTKAPGSSSPPFPTTRNSTETLSGIVTSSPGGSGPATTSVVTITLSPLPATNSTSGLLSKSSSSIGSLSWSLTNSFNLSTIWFTTGAPTGSPSSSPIIVTVTESSTGSPAGTVSSVPLSTWSVTPPFLNSSTRWSGSTSLSSASSSASSSWTNASQIPTSSTSALGTAASSSSGAVSPIVNSTTTITDETTLGDSLSSRQHHNHSHWQWDDANSDNRIGSPVVDNLGIVRGRHLVKVGIRQRAHLD</sequence>